<dbReference type="Gene3D" id="3.40.50.1820">
    <property type="entry name" value="alpha/beta hydrolase"/>
    <property type="match status" value="1"/>
</dbReference>
<dbReference type="InterPro" id="IPR013094">
    <property type="entry name" value="AB_hydrolase_3"/>
</dbReference>
<keyword evidence="2" id="KW-0812">Transmembrane</keyword>
<evidence type="ECO:0000259" key="3">
    <source>
        <dbReference type="Pfam" id="PF07859"/>
    </source>
</evidence>
<dbReference type="EMBL" id="KN832875">
    <property type="protein sequence ID" value="KIN01582.1"/>
    <property type="molecule type" value="Genomic_DNA"/>
</dbReference>
<proteinExistence type="predicted"/>
<evidence type="ECO:0000256" key="2">
    <source>
        <dbReference type="SAM" id="Phobius"/>
    </source>
</evidence>
<dbReference type="PANTHER" id="PTHR48081">
    <property type="entry name" value="AB HYDROLASE SUPERFAMILY PROTEIN C4A8.06C"/>
    <property type="match status" value="1"/>
</dbReference>
<dbReference type="HOGENOM" id="CLU_019364_0_0_1"/>
<protein>
    <recommendedName>
        <fullName evidence="3">Alpha/beta hydrolase fold-3 domain-containing protein</fullName>
    </recommendedName>
</protein>
<feature type="transmembrane region" description="Helical" evidence="2">
    <location>
        <begin position="14"/>
        <end position="39"/>
    </location>
</feature>
<dbReference type="GO" id="GO:0016787">
    <property type="term" value="F:hydrolase activity"/>
    <property type="evidence" value="ECO:0007669"/>
    <property type="project" value="UniProtKB-KW"/>
</dbReference>
<keyword evidence="2" id="KW-1133">Transmembrane helix</keyword>
<dbReference type="InParanoid" id="A0A0C3HGS7"/>
<dbReference type="InterPro" id="IPR029058">
    <property type="entry name" value="AB_hydrolase_fold"/>
</dbReference>
<gene>
    <name evidence="4" type="ORF">OIDMADRAFT_53111</name>
</gene>
<keyword evidence="1" id="KW-0378">Hydrolase</keyword>
<feature type="domain" description="Alpha/beta hydrolase fold-3" evidence="3">
    <location>
        <begin position="126"/>
        <end position="343"/>
    </location>
</feature>
<reference evidence="5" key="2">
    <citation type="submission" date="2015-01" db="EMBL/GenBank/DDBJ databases">
        <title>Evolutionary Origins and Diversification of the Mycorrhizal Mutualists.</title>
        <authorList>
            <consortium name="DOE Joint Genome Institute"/>
            <consortium name="Mycorrhizal Genomics Consortium"/>
            <person name="Kohler A."/>
            <person name="Kuo A."/>
            <person name="Nagy L.G."/>
            <person name="Floudas D."/>
            <person name="Copeland A."/>
            <person name="Barry K.W."/>
            <person name="Cichocki N."/>
            <person name="Veneault-Fourrey C."/>
            <person name="LaButti K."/>
            <person name="Lindquist E.A."/>
            <person name="Lipzen A."/>
            <person name="Lundell T."/>
            <person name="Morin E."/>
            <person name="Murat C."/>
            <person name="Riley R."/>
            <person name="Ohm R."/>
            <person name="Sun H."/>
            <person name="Tunlid A."/>
            <person name="Henrissat B."/>
            <person name="Grigoriev I.V."/>
            <person name="Hibbett D.S."/>
            <person name="Martin F."/>
        </authorList>
    </citation>
    <scope>NUCLEOTIDE SEQUENCE [LARGE SCALE GENOMIC DNA]</scope>
    <source>
        <strain evidence="5">Zn</strain>
    </source>
</reference>
<sequence>MVAPLITRQPFKTLFILLSSLYTGIRIPFWIVYFIPSFLRQHPQWSYRQALGVRIVSAFLKTLSQAEHGKATPLKGNASKGWVVIQPARAAAYTGVVSKDKQTKPQPLGGTWYPETLKKYTGGDIVLHIHGGAFVVGDGRQGDSGFTAKMILKHTSATHAFFPQYRLSSNGARFPAALQDVISSYCYLTETLEIPADKITISGDSAGANLSMSLLRYIADEPEAKLPGVGCAWLWSPWVDPGKSLITDSPYFSSNRHTDYLNDEFGSWGARTYSPRPETGIALSHPNICFIGTAFATQTPLFFSIGECEALCADMTRVYQEFKAIPGNKVELQVQSKAVHDIVLVGQIVGFENEAAVAAVAANKFLESCK</sequence>
<dbReference type="PANTHER" id="PTHR48081:SF17">
    <property type="entry name" value="ALPHA_BETA HYDROLASE FOLD-3 DOMAIN-CONTAINING PROTEIN"/>
    <property type="match status" value="1"/>
</dbReference>
<name>A0A0C3HGS7_OIDMZ</name>
<evidence type="ECO:0000313" key="5">
    <source>
        <dbReference type="Proteomes" id="UP000054321"/>
    </source>
</evidence>
<evidence type="ECO:0000313" key="4">
    <source>
        <dbReference type="EMBL" id="KIN01582.1"/>
    </source>
</evidence>
<reference evidence="4 5" key="1">
    <citation type="submission" date="2014-04" db="EMBL/GenBank/DDBJ databases">
        <authorList>
            <consortium name="DOE Joint Genome Institute"/>
            <person name="Kuo A."/>
            <person name="Martino E."/>
            <person name="Perotto S."/>
            <person name="Kohler A."/>
            <person name="Nagy L.G."/>
            <person name="Floudas D."/>
            <person name="Copeland A."/>
            <person name="Barry K.W."/>
            <person name="Cichocki N."/>
            <person name="Veneault-Fourrey C."/>
            <person name="LaButti K."/>
            <person name="Lindquist E.A."/>
            <person name="Lipzen A."/>
            <person name="Lundell T."/>
            <person name="Morin E."/>
            <person name="Murat C."/>
            <person name="Sun H."/>
            <person name="Tunlid A."/>
            <person name="Henrissat B."/>
            <person name="Grigoriev I.V."/>
            <person name="Hibbett D.S."/>
            <person name="Martin F."/>
            <person name="Nordberg H.P."/>
            <person name="Cantor M.N."/>
            <person name="Hua S.X."/>
        </authorList>
    </citation>
    <scope>NUCLEOTIDE SEQUENCE [LARGE SCALE GENOMIC DNA]</scope>
    <source>
        <strain evidence="4 5">Zn</strain>
    </source>
</reference>
<dbReference type="SUPFAM" id="SSF53474">
    <property type="entry name" value="alpha/beta-Hydrolases"/>
    <property type="match status" value="1"/>
</dbReference>
<keyword evidence="5" id="KW-1185">Reference proteome</keyword>
<dbReference type="AlphaFoldDB" id="A0A0C3HGS7"/>
<dbReference type="Proteomes" id="UP000054321">
    <property type="component" value="Unassembled WGS sequence"/>
</dbReference>
<evidence type="ECO:0000256" key="1">
    <source>
        <dbReference type="ARBA" id="ARBA00022801"/>
    </source>
</evidence>
<accession>A0A0C3HGS7</accession>
<dbReference type="InterPro" id="IPR050300">
    <property type="entry name" value="GDXG_lipolytic_enzyme"/>
</dbReference>
<dbReference type="Pfam" id="PF07859">
    <property type="entry name" value="Abhydrolase_3"/>
    <property type="match status" value="1"/>
</dbReference>
<dbReference type="OrthoDB" id="2152029at2759"/>
<dbReference type="STRING" id="913774.A0A0C3HGS7"/>
<keyword evidence="2" id="KW-0472">Membrane</keyword>
<organism evidence="4 5">
    <name type="scientific">Oidiodendron maius (strain Zn)</name>
    <dbReference type="NCBI Taxonomy" id="913774"/>
    <lineage>
        <taxon>Eukaryota</taxon>
        <taxon>Fungi</taxon>
        <taxon>Dikarya</taxon>
        <taxon>Ascomycota</taxon>
        <taxon>Pezizomycotina</taxon>
        <taxon>Leotiomycetes</taxon>
        <taxon>Leotiomycetes incertae sedis</taxon>
        <taxon>Myxotrichaceae</taxon>
        <taxon>Oidiodendron</taxon>
    </lineage>
</organism>